<organism evidence="2">
    <name type="scientific">Arundo donax</name>
    <name type="common">Giant reed</name>
    <name type="synonym">Donax arundinaceus</name>
    <dbReference type="NCBI Taxonomy" id="35708"/>
    <lineage>
        <taxon>Eukaryota</taxon>
        <taxon>Viridiplantae</taxon>
        <taxon>Streptophyta</taxon>
        <taxon>Embryophyta</taxon>
        <taxon>Tracheophyta</taxon>
        <taxon>Spermatophyta</taxon>
        <taxon>Magnoliopsida</taxon>
        <taxon>Liliopsida</taxon>
        <taxon>Poales</taxon>
        <taxon>Poaceae</taxon>
        <taxon>PACMAD clade</taxon>
        <taxon>Arundinoideae</taxon>
        <taxon>Arundineae</taxon>
        <taxon>Arundo</taxon>
    </lineage>
</organism>
<feature type="signal peptide" evidence="1">
    <location>
        <begin position="1"/>
        <end position="21"/>
    </location>
</feature>
<evidence type="ECO:0000256" key="1">
    <source>
        <dbReference type="SAM" id="SignalP"/>
    </source>
</evidence>
<protein>
    <submittedName>
        <fullName evidence="2">Uncharacterized protein</fullName>
    </submittedName>
</protein>
<accession>A0A0A9FUQ7</accession>
<name>A0A0A9FUQ7_ARUDO</name>
<sequence>MLCSVRRQFLLLTHIMWMVCPLQIQNCTSEGSRLAIDAGKPHCCYYGHYSSF</sequence>
<reference evidence="2" key="1">
    <citation type="submission" date="2014-09" db="EMBL/GenBank/DDBJ databases">
        <authorList>
            <person name="Magalhaes I.L.F."/>
            <person name="Oliveira U."/>
            <person name="Santos F.R."/>
            <person name="Vidigal T.H.D.A."/>
            <person name="Brescovit A.D."/>
            <person name="Santos A.J."/>
        </authorList>
    </citation>
    <scope>NUCLEOTIDE SEQUENCE</scope>
    <source>
        <tissue evidence="2">Shoot tissue taken approximately 20 cm above the soil surface</tissue>
    </source>
</reference>
<dbReference type="EMBL" id="GBRH01182912">
    <property type="protein sequence ID" value="JAE14984.1"/>
    <property type="molecule type" value="Transcribed_RNA"/>
</dbReference>
<dbReference type="AlphaFoldDB" id="A0A0A9FUQ7"/>
<reference evidence="2" key="2">
    <citation type="journal article" date="2015" name="Data Brief">
        <title>Shoot transcriptome of the giant reed, Arundo donax.</title>
        <authorList>
            <person name="Barrero R.A."/>
            <person name="Guerrero F.D."/>
            <person name="Moolhuijzen P."/>
            <person name="Goolsby J.A."/>
            <person name="Tidwell J."/>
            <person name="Bellgard S.E."/>
            <person name="Bellgard M.I."/>
        </authorList>
    </citation>
    <scope>NUCLEOTIDE SEQUENCE</scope>
    <source>
        <tissue evidence="2">Shoot tissue taken approximately 20 cm above the soil surface</tissue>
    </source>
</reference>
<proteinExistence type="predicted"/>
<evidence type="ECO:0000313" key="2">
    <source>
        <dbReference type="EMBL" id="JAE14984.1"/>
    </source>
</evidence>
<keyword evidence="1" id="KW-0732">Signal</keyword>
<feature type="chain" id="PRO_5002044664" evidence="1">
    <location>
        <begin position="22"/>
        <end position="52"/>
    </location>
</feature>